<accession>A0A149UPY9</accession>
<name>A0A149UPY9_9PROT</name>
<comment type="caution">
    <text evidence="2">The sequence shown here is derived from an EMBL/GenBank/DDBJ whole genome shotgun (WGS) entry which is preliminary data.</text>
</comment>
<protein>
    <recommendedName>
        <fullName evidence="4">Phage protein</fullName>
    </recommendedName>
</protein>
<feature type="region of interest" description="Disordered" evidence="1">
    <location>
        <begin position="30"/>
        <end position="49"/>
    </location>
</feature>
<dbReference type="RefSeq" id="WP_061499683.1">
    <property type="nucleotide sequence ID" value="NZ_LHZX01000256.1"/>
</dbReference>
<reference evidence="2 3" key="1">
    <citation type="submission" date="2015-06" db="EMBL/GenBank/DDBJ databases">
        <title>Improved classification and identification of acetic acid bacteria using matrix-assisted laser desorption/ionization time-of-flight mass spectrometry; Gluconobacter nephelii and Gluconobacter uchimurae are later heterotypic synonyms of Gluconobacter japonicus and Gluconobacter oxydans, respectively.</title>
        <authorList>
            <person name="Li L."/>
            <person name="Cleenwerck I."/>
            <person name="De Vuyst L."/>
            <person name="Vandamme P."/>
        </authorList>
    </citation>
    <scope>NUCLEOTIDE SEQUENCE [LARGE SCALE GENOMIC DNA]</scope>
    <source>
        <strain evidence="2 3">LMG 1699</strain>
    </source>
</reference>
<organism evidence="2 3">
    <name type="scientific">Acetobacter malorum</name>
    <dbReference type="NCBI Taxonomy" id="178901"/>
    <lineage>
        <taxon>Bacteria</taxon>
        <taxon>Pseudomonadati</taxon>
        <taxon>Pseudomonadota</taxon>
        <taxon>Alphaproteobacteria</taxon>
        <taxon>Acetobacterales</taxon>
        <taxon>Acetobacteraceae</taxon>
        <taxon>Acetobacter</taxon>
    </lineage>
</organism>
<sequence>MSKKEIKTEIEAALIQAAATITAEYLRAHERNERASGVGGTEDRSSDLGQIYNKTSLQGLYKEHLDALREAYLSDHK</sequence>
<dbReference type="OrthoDB" id="9947332at2"/>
<dbReference type="EMBL" id="LHZX01000256">
    <property type="protein sequence ID" value="KXV69955.1"/>
    <property type="molecule type" value="Genomic_DNA"/>
</dbReference>
<evidence type="ECO:0000313" key="3">
    <source>
        <dbReference type="Proteomes" id="UP000075377"/>
    </source>
</evidence>
<evidence type="ECO:0008006" key="4">
    <source>
        <dbReference type="Google" id="ProtNLM"/>
    </source>
</evidence>
<proteinExistence type="predicted"/>
<dbReference type="AlphaFoldDB" id="A0A149UPY9"/>
<dbReference type="Proteomes" id="UP000075377">
    <property type="component" value="Unassembled WGS sequence"/>
</dbReference>
<dbReference type="PATRIC" id="fig|178901.14.peg.3596"/>
<evidence type="ECO:0000256" key="1">
    <source>
        <dbReference type="SAM" id="MobiDB-lite"/>
    </source>
</evidence>
<gene>
    <name evidence="2" type="ORF">AD951_04335</name>
</gene>
<evidence type="ECO:0000313" key="2">
    <source>
        <dbReference type="EMBL" id="KXV69955.1"/>
    </source>
</evidence>